<feature type="compositionally biased region" description="Basic and acidic residues" evidence="1">
    <location>
        <begin position="1"/>
        <end position="12"/>
    </location>
</feature>
<name>A0AAW1MYB9_POPJA</name>
<organism evidence="2 3">
    <name type="scientific">Popillia japonica</name>
    <name type="common">Japanese beetle</name>
    <dbReference type="NCBI Taxonomy" id="7064"/>
    <lineage>
        <taxon>Eukaryota</taxon>
        <taxon>Metazoa</taxon>
        <taxon>Ecdysozoa</taxon>
        <taxon>Arthropoda</taxon>
        <taxon>Hexapoda</taxon>
        <taxon>Insecta</taxon>
        <taxon>Pterygota</taxon>
        <taxon>Neoptera</taxon>
        <taxon>Endopterygota</taxon>
        <taxon>Coleoptera</taxon>
        <taxon>Polyphaga</taxon>
        <taxon>Scarabaeiformia</taxon>
        <taxon>Scarabaeidae</taxon>
        <taxon>Rutelinae</taxon>
        <taxon>Popillia</taxon>
    </lineage>
</organism>
<accession>A0AAW1MYB9</accession>
<comment type="caution">
    <text evidence="2">The sequence shown here is derived from an EMBL/GenBank/DDBJ whole genome shotgun (WGS) entry which is preliminary data.</text>
</comment>
<proteinExistence type="predicted"/>
<gene>
    <name evidence="2" type="ORF">QE152_g5012</name>
</gene>
<evidence type="ECO:0000256" key="1">
    <source>
        <dbReference type="SAM" id="MobiDB-lite"/>
    </source>
</evidence>
<keyword evidence="3" id="KW-1185">Reference proteome</keyword>
<feature type="compositionally biased region" description="Polar residues" evidence="1">
    <location>
        <begin position="13"/>
        <end position="27"/>
    </location>
</feature>
<evidence type="ECO:0000313" key="2">
    <source>
        <dbReference type="EMBL" id="KAK9751463.1"/>
    </source>
</evidence>
<evidence type="ECO:0000313" key="3">
    <source>
        <dbReference type="Proteomes" id="UP001458880"/>
    </source>
</evidence>
<dbReference type="AlphaFoldDB" id="A0AAW1MYB9"/>
<sequence length="99" mass="11333">MNTNETHTKIETDSNLNTSTASMNTNETHTKIETDSLEAYGEVIYVSDRESASRHFVRPSERSQNEQKHMVKLSMFRIVKVRADISFGPLNDLKTNKTK</sequence>
<protein>
    <submittedName>
        <fullName evidence="2">Uncharacterized protein</fullName>
    </submittedName>
</protein>
<reference evidence="2 3" key="1">
    <citation type="journal article" date="2024" name="BMC Genomics">
        <title>De novo assembly and annotation of Popillia japonica's genome with initial clues to its potential as an invasive pest.</title>
        <authorList>
            <person name="Cucini C."/>
            <person name="Boschi S."/>
            <person name="Funari R."/>
            <person name="Cardaioli E."/>
            <person name="Iannotti N."/>
            <person name="Marturano G."/>
            <person name="Paoli F."/>
            <person name="Bruttini M."/>
            <person name="Carapelli A."/>
            <person name="Frati F."/>
            <person name="Nardi F."/>
        </authorList>
    </citation>
    <scope>NUCLEOTIDE SEQUENCE [LARGE SCALE GENOMIC DNA]</scope>
    <source>
        <strain evidence="2">DMR45628</strain>
    </source>
</reference>
<dbReference type="Proteomes" id="UP001458880">
    <property type="component" value="Unassembled WGS sequence"/>
</dbReference>
<feature type="region of interest" description="Disordered" evidence="1">
    <location>
        <begin position="1"/>
        <end position="29"/>
    </location>
</feature>
<dbReference type="EMBL" id="JASPKY010000028">
    <property type="protein sequence ID" value="KAK9751463.1"/>
    <property type="molecule type" value="Genomic_DNA"/>
</dbReference>